<protein>
    <submittedName>
        <fullName evidence="1">Uncharacterized protein</fullName>
    </submittedName>
</protein>
<dbReference type="Proteomes" id="UP001230649">
    <property type="component" value="Unassembled WGS sequence"/>
</dbReference>
<comment type="caution">
    <text evidence="1">The sequence shown here is derived from an EMBL/GenBank/DDBJ whole genome shotgun (WGS) entry which is preliminary data.</text>
</comment>
<keyword evidence="2" id="KW-1185">Reference proteome</keyword>
<organism evidence="1 2">
    <name type="scientific">Naganishia adeliensis</name>
    <dbReference type="NCBI Taxonomy" id="92952"/>
    <lineage>
        <taxon>Eukaryota</taxon>
        <taxon>Fungi</taxon>
        <taxon>Dikarya</taxon>
        <taxon>Basidiomycota</taxon>
        <taxon>Agaricomycotina</taxon>
        <taxon>Tremellomycetes</taxon>
        <taxon>Filobasidiales</taxon>
        <taxon>Filobasidiaceae</taxon>
        <taxon>Naganishia</taxon>
    </lineage>
</organism>
<evidence type="ECO:0000313" key="2">
    <source>
        <dbReference type="Proteomes" id="UP001230649"/>
    </source>
</evidence>
<proteinExistence type="predicted"/>
<accession>A0ACC2V6D3</accession>
<name>A0ACC2V6D3_9TREE</name>
<evidence type="ECO:0000313" key="1">
    <source>
        <dbReference type="EMBL" id="KAJ9094914.1"/>
    </source>
</evidence>
<reference evidence="1" key="1">
    <citation type="submission" date="2023-04" db="EMBL/GenBank/DDBJ databases">
        <title>Draft Genome sequencing of Naganishia species isolated from polar environments using Oxford Nanopore Technology.</title>
        <authorList>
            <person name="Leo P."/>
            <person name="Venkateswaran K."/>
        </authorList>
    </citation>
    <scope>NUCLEOTIDE SEQUENCE</scope>
    <source>
        <strain evidence="1">MNA-CCFEE 5262</strain>
    </source>
</reference>
<dbReference type="EMBL" id="JASBWS010000131">
    <property type="protein sequence ID" value="KAJ9094914.1"/>
    <property type="molecule type" value="Genomic_DNA"/>
</dbReference>
<gene>
    <name evidence="1" type="ORF">QFC20_006773</name>
</gene>
<sequence>MQPQAHRGPTEMQTDNEHDRGRERSERSTSVEETERLQAQRNAQRTRYLDSEREYTARLDITLQGKRAENASLQQNVAQLTTENSLLSKDRDAWKAMFEALEPVQGAQRAKLARLEERIKLVETEREISRDLCRRLEEEKSSIEVRIEEVSADRESFKGEAQAVRDKLTDAQKEKAEAEVRLRTAIANLQDFKDQLADRQEEVESVRATSTAQQSKLATLDEALKQVTSDYDTLRTNANSTAAQLAKTRSVKISADNVVSTLRSEMELLRSQLAELENEHDELQDERDEWIAEATRQNRSARKQLALNEALSAHVKRLEKDLEMKDRVREIEEAEMGRKILELQRQLSVVTGGVQKARIGTQGSRGERCHNHSADFPFDEDEEQDVQPLLPQPDPELQAVIQRRIIVDATLREMNERLESELDGVYQERHELLARLRVLHDRPTHVPETEDHSVDAAVAQLGCTPTSEYDYPLPKSAPSSSSVVLTSPQQTNIDLAVNHTTEHMDRPTSPPSGGIPHDRLTIRMYSTASRTLGASDSTIMATGSVDDRQRRDPSADDSTCSDNTELMLERLREEEEPNFNCGWDTDDMHRDDPRQSSEELSDQSAIARGVQIYRQRFAPGDNGSASEPSDRSSCGSEWTDDVRDEGVKFGGTAGDRAKYRAWSKCWNVMDGRQDLDEGYDY</sequence>